<evidence type="ECO:0000313" key="3">
    <source>
        <dbReference type="Proteomes" id="UP000759443"/>
    </source>
</evidence>
<gene>
    <name evidence="2" type="ORF">J2Z17_001299</name>
</gene>
<dbReference type="RefSeq" id="WP_209943325.1">
    <property type="nucleotide sequence ID" value="NZ_JAGGJU010000003.1"/>
</dbReference>
<reference evidence="2 3" key="1">
    <citation type="submission" date="2021-03" db="EMBL/GenBank/DDBJ databases">
        <title>Genomic Encyclopedia of Type Strains, Phase IV (KMG-IV): sequencing the most valuable type-strain genomes for metagenomic binning, comparative biology and taxonomic classification.</title>
        <authorList>
            <person name="Goeker M."/>
        </authorList>
    </citation>
    <scope>NUCLEOTIDE SEQUENCE [LARGE SCALE GENOMIC DNA]</scope>
    <source>
        <strain evidence="2 3">DSM 21600</strain>
    </source>
</reference>
<name>A0ABS4DW04_9HYPH</name>
<dbReference type="EMBL" id="JAGGJU010000003">
    <property type="protein sequence ID" value="MBP1849878.1"/>
    <property type="molecule type" value="Genomic_DNA"/>
</dbReference>
<comment type="caution">
    <text evidence="2">The sequence shown here is derived from an EMBL/GenBank/DDBJ whole genome shotgun (WGS) entry which is preliminary data.</text>
</comment>
<feature type="coiled-coil region" evidence="1">
    <location>
        <begin position="35"/>
        <end position="62"/>
    </location>
</feature>
<evidence type="ECO:0000313" key="2">
    <source>
        <dbReference type="EMBL" id="MBP1849878.1"/>
    </source>
</evidence>
<keyword evidence="1" id="KW-0175">Coiled coil</keyword>
<sequence length="112" mass="12557">MTDIRTNGFDSDAQRREYINEAQDYVDDMRDQTQARAIRAEIARLSDEVETLRQRLGQSRDASQRASRHPWIRAGVTLATSLLLSRLSSALHLGVIGKLAAPIIGVRISRLV</sequence>
<proteinExistence type="predicted"/>
<accession>A0ABS4DW04</accession>
<evidence type="ECO:0000256" key="1">
    <source>
        <dbReference type="SAM" id="Coils"/>
    </source>
</evidence>
<dbReference type="Proteomes" id="UP000759443">
    <property type="component" value="Unassembled WGS sequence"/>
</dbReference>
<protein>
    <submittedName>
        <fullName evidence="2">CHASE3 domain sensor protein</fullName>
    </submittedName>
</protein>
<keyword evidence="3" id="KW-1185">Reference proteome</keyword>
<organism evidence="2 3">
    <name type="scientific">Rhizobium halophytocola</name>
    <dbReference type="NCBI Taxonomy" id="735519"/>
    <lineage>
        <taxon>Bacteria</taxon>
        <taxon>Pseudomonadati</taxon>
        <taxon>Pseudomonadota</taxon>
        <taxon>Alphaproteobacteria</taxon>
        <taxon>Hyphomicrobiales</taxon>
        <taxon>Rhizobiaceae</taxon>
        <taxon>Rhizobium/Agrobacterium group</taxon>
        <taxon>Rhizobium</taxon>
    </lineage>
</organism>